<feature type="chain" id="PRO_5043596790" evidence="2">
    <location>
        <begin position="22"/>
        <end position="147"/>
    </location>
</feature>
<dbReference type="Proteomes" id="UP000827092">
    <property type="component" value="Unassembled WGS sequence"/>
</dbReference>
<feature type="compositionally biased region" description="Basic and acidic residues" evidence="1">
    <location>
        <begin position="82"/>
        <end position="92"/>
    </location>
</feature>
<protein>
    <submittedName>
        <fullName evidence="3">Uncharacterized protein</fullName>
    </submittedName>
</protein>
<feature type="region of interest" description="Disordered" evidence="1">
    <location>
        <begin position="40"/>
        <end position="147"/>
    </location>
</feature>
<dbReference type="EMBL" id="JAFNEN010000227">
    <property type="protein sequence ID" value="KAG8188902.1"/>
    <property type="molecule type" value="Genomic_DNA"/>
</dbReference>
<reference evidence="3 4" key="1">
    <citation type="journal article" date="2022" name="Nat. Ecol. Evol.">
        <title>A masculinizing supergene underlies an exaggerated male reproductive morph in a spider.</title>
        <authorList>
            <person name="Hendrickx F."/>
            <person name="De Corte Z."/>
            <person name="Sonet G."/>
            <person name="Van Belleghem S.M."/>
            <person name="Kostlbacher S."/>
            <person name="Vangestel C."/>
        </authorList>
    </citation>
    <scope>NUCLEOTIDE SEQUENCE [LARGE SCALE GENOMIC DNA]</scope>
    <source>
        <strain evidence="3">W744_W776</strain>
    </source>
</reference>
<feature type="signal peptide" evidence="2">
    <location>
        <begin position="1"/>
        <end position="21"/>
    </location>
</feature>
<evidence type="ECO:0000256" key="2">
    <source>
        <dbReference type="SAM" id="SignalP"/>
    </source>
</evidence>
<proteinExistence type="predicted"/>
<evidence type="ECO:0000313" key="3">
    <source>
        <dbReference type="EMBL" id="KAG8188902.1"/>
    </source>
</evidence>
<keyword evidence="4" id="KW-1185">Reference proteome</keyword>
<keyword evidence="2" id="KW-0732">Signal</keyword>
<feature type="compositionally biased region" description="Acidic residues" evidence="1">
    <location>
        <begin position="70"/>
        <end position="79"/>
    </location>
</feature>
<accession>A0AAV6UWR9</accession>
<dbReference type="AlphaFoldDB" id="A0AAV6UWR9"/>
<comment type="caution">
    <text evidence="3">The sequence shown here is derived from an EMBL/GenBank/DDBJ whole genome shotgun (WGS) entry which is preliminary data.</text>
</comment>
<evidence type="ECO:0000256" key="1">
    <source>
        <dbReference type="SAM" id="MobiDB-lite"/>
    </source>
</evidence>
<organism evidence="3 4">
    <name type="scientific">Oedothorax gibbosus</name>
    <dbReference type="NCBI Taxonomy" id="931172"/>
    <lineage>
        <taxon>Eukaryota</taxon>
        <taxon>Metazoa</taxon>
        <taxon>Ecdysozoa</taxon>
        <taxon>Arthropoda</taxon>
        <taxon>Chelicerata</taxon>
        <taxon>Arachnida</taxon>
        <taxon>Araneae</taxon>
        <taxon>Araneomorphae</taxon>
        <taxon>Entelegynae</taxon>
        <taxon>Araneoidea</taxon>
        <taxon>Linyphiidae</taxon>
        <taxon>Erigoninae</taxon>
        <taxon>Oedothorax</taxon>
    </lineage>
</organism>
<gene>
    <name evidence="3" type="ORF">JTE90_014957</name>
</gene>
<evidence type="ECO:0000313" key="4">
    <source>
        <dbReference type="Proteomes" id="UP000827092"/>
    </source>
</evidence>
<sequence>MQKTTAWICLAIFLAMEWAHAAPCDDAKEWLKGVNQGGVGNSSDAWNQLKPWVSGNESSCRRSLVNETSRDDEADDEQLSDTLRKYVFKDVTHSQMANKRRPCGGKRPKNNARRPPHRKRNKNGAGHQTTNGIAVPAGKEASTTKKA</sequence>
<feature type="compositionally biased region" description="Basic residues" evidence="1">
    <location>
        <begin position="98"/>
        <end position="122"/>
    </location>
</feature>
<name>A0AAV6UWR9_9ARAC</name>